<sequence>MDCINWTAHRGVESPFPQIDWDALKDYAINIRYTQDEHPKERQPLKCDIPPVYSMGGVHLVRLLAFDDETKWVARIQLREATSDSKALLLSEIHTLSLIRAKSDIPVPRVFGYDTCQERIGRAFMIMEFIPGSTAMNAFGGHEVHAGEIPLRYKAKFHNDVAHIQATMASIRFPKIGMISRLHDGSYDIGPIPGLGGPFETAQEYFTAWAENARFPTGEDTIRASVPPELANELILSIRQFPSQFKKALRRLPINTGPFPLHHPDFYHSNIIVDDTHNILSVIDWEGAGTVPWEVVQFPMFLYTVPPPIDLPSNYDHNGYPVDVEVQNRWKERQEYIESVKTAETEKAFDNKLSRILASHETQNLATSIKLYENPGKIGYYCRLLRTTEGS</sequence>
<dbReference type="EMBL" id="KB644409">
    <property type="protein sequence ID" value="EPS27142.1"/>
    <property type="molecule type" value="Genomic_DNA"/>
</dbReference>
<dbReference type="STRING" id="933388.S8AYT5"/>
<dbReference type="InterPro" id="IPR011009">
    <property type="entry name" value="Kinase-like_dom_sf"/>
</dbReference>
<dbReference type="AlphaFoldDB" id="S8AYT5"/>
<feature type="domain" description="Aminoglycoside phosphotransferase" evidence="1">
    <location>
        <begin position="70"/>
        <end position="289"/>
    </location>
</feature>
<dbReference type="InterPro" id="IPR051678">
    <property type="entry name" value="AGP_Transferase"/>
</dbReference>
<dbReference type="OrthoDB" id="10003767at2759"/>
<protein>
    <recommendedName>
        <fullName evidence="1">Aminoglycoside phosphotransferase domain-containing protein</fullName>
    </recommendedName>
</protein>
<dbReference type="Proteomes" id="UP000019376">
    <property type="component" value="Unassembled WGS sequence"/>
</dbReference>
<name>S8AYT5_PENO1</name>
<keyword evidence="3" id="KW-1185">Reference proteome</keyword>
<reference evidence="2 3" key="1">
    <citation type="journal article" date="2013" name="PLoS ONE">
        <title>Genomic and secretomic analyses reveal unique features of the lignocellulolytic enzyme system of Penicillium decumbens.</title>
        <authorList>
            <person name="Liu G."/>
            <person name="Zhang L."/>
            <person name="Wei X."/>
            <person name="Zou G."/>
            <person name="Qin Y."/>
            <person name="Ma L."/>
            <person name="Li J."/>
            <person name="Zheng H."/>
            <person name="Wang S."/>
            <person name="Wang C."/>
            <person name="Xun L."/>
            <person name="Zhao G.-P."/>
            <person name="Zhou Z."/>
            <person name="Qu Y."/>
        </authorList>
    </citation>
    <scope>NUCLEOTIDE SEQUENCE [LARGE SCALE GENOMIC DNA]</scope>
    <source>
        <strain evidence="3">114-2 / CGMCC 5302</strain>
    </source>
</reference>
<evidence type="ECO:0000313" key="2">
    <source>
        <dbReference type="EMBL" id="EPS27142.1"/>
    </source>
</evidence>
<dbReference type="InterPro" id="IPR002575">
    <property type="entry name" value="Aminoglycoside_PTrfase"/>
</dbReference>
<accession>S8AYT5</accession>
<dbReference type="Pfam" id="PF01636">
    <property type="entry name" value="APH"/>
    <property type="match status" value="1"/>
</dbReference>
<dbReference type="SUPFAM" id="SSF56112">
    <property type="entry name" value="Protein kinase-like (PK-like)"/>
    <property type="match status" value="1"/>
</dbReference>
<organism evidence="2 3">
    <name type="scientific">Penicillium oxalicum (strain 114-2 / CGMCC 5302)</name>
    <name type="common">Penicillium decumbens</name>
    <dbReference type="NCBI Taxonomy" id="933388"/>
    <lineage>
        <taxon>Eukaryota</taxon>
        <taxon>Fungi</taxon>
        <taxon>Dikarya</taxon>
        <taxon>Ascomycota</taxon>
        <taxon>Pezizomycotina</taxon>
        <taxon>Eurotiomycetes</taxon>
        <taxon>Eurotiomycetidae</taxon>
        <taxon>Eurotiales</taxon>
        <taxon>Aspergillaceae</taxon>
        <taxon>Penicillium</taxon>
    </lineage>
</organism>
<dbReference type="eggNOG" id="ENOG502SI0S">
    <property type="taxonomic scope" value="Eukaryota"/>
</dbReference>
<dbReference type="PANTHER" id="PTHR21310:SF15">
    <property type="entry name" value="AMINOGLYCOSIDE PHOSPHOTRANSFERASE DOMAIN-CONTAINING PROTEIN"/>
    <property type="match status" value="1"/>
</dbReference>
<proteinExistence type="predicted"/>
<dbReference type="PANTHER" id="PTHR21310">
    <property type="entry name" value="AMINOGLYCOSIDE PHOSPHOTRANSFERASE-RELATED-RELATED"/>
    <property type="match status" value="1"/>
</dbReference>
<evidence type="ECO:0000313" key="3">
    <source>
        <dbReference type="Proteomes" id="UP000019376"/>
    </source>
</evidence>
<dbReference type="Gene3D" id="3.90.1200.10">
    <property type="match status" value="1"/>
</dbReference>
<dbReference type="Gene3D" id="3.30.200.20">
    <property type="entry name" value="Phosphorylase Kinase, domain 1"/>
    <property type="match status" value="1"/>
</dbReference>
<gene>
    <name evidence="2" type="ORF">PDE_02085</name>
</gene>
<dbReference type="PhylomeDB" id="S8AYT5"/>
<dbReference type="HOGENOM" id="CLU_038960_0_0_1"/>
<evidence type="ECO:0000259" key="1">
    <source>
        <dbReference type="Pfam" id="PF01636"/>
    </source>
</evidence>